<gene>
    <name evidence="6" type="ORF">A3104_20700</name>
    <name evidence="5" type="ORF">A3Y76_23390</name>
    <name evidence="7" type="ORF">A4R48_24715</name>
    <name evidence="10" type="ORF">AKH62_17440</name>
    <name evidence="11" type="ORF">AVL16_22030</name>
    <name evidence="13" type="ORF">B4W90_22365</name>
    <name evidence="12" type="ORF">B8Z46_24370</name>
    <name evidence="14" type="ORF">CHN22_19390</name>
    <name evidence="15" type="ORF">DD95_11245</name>
    <name evidence="9" type="ORF">DWU22_15630</name>
    <name evidence="8" type="ORF">DYM27_21630</name>
    <name evidence="2" type="ORF">EHB09_22880</name>
    <name evidence="3" type="ORF">EVY71_19910</name>
    <name evidence="4" type="ORF">FQC24_20340</name>
</gene>
<dbReference type="EMBL" id="AAKJJB010000052">
    <property type="protein sequence ID" value="ECS3689323.1"/>
    <property type="molecule type" value="Genomic_DNA"/>
</dbReference>
<evidence type="ECO:0000313" key="12">
    <source>
        <dbReference type="EMBL" id="EDG6487250.1"/>
    </source>
</evidence>
<dbReference type="EMBL" id="AAMIRC010000030">
    <property type="protein sequence ID" value="EDH7471587.1"/>
    <property type="molecule type" value="Genomic_DNA"/>
</dbReference>
<evidence type="ECO:0000313" key="8">
    <source>
        <dbReference type="EMBL" id="ECT2115971.1"/>
    </source>
</evidence>
<evidence type="ECO:0000313" key="14">
    <source>
        <dbReference type="EMBL" id="EDJ4180189.1"/>
    </source>
</evidence>
<dbReference type="EMBL" id="AAKMBA010000081">
    <property type="protein sequence ID" value="ECT2115971.1"/>
    <property type="molecule type" value="Genomic_DNA"/>
</dbReference>
<keyword evidence="1" id="KW-0472">Membrane</keyword>
<reference evidence="15 16" key="1">
    <citation type="submission" date="2014-09" db="EMBL/GenBank/DDBJ databases">
        <title>Salmonella Genotype and Phenotype Association.</title>
        <authorList>
            <person name="Chen Y."/>
            <person name="Folster J."/>
            <person name="Ayers S."/>
            <person name="Kabera C."/>
            <person name="Li C."/>
            <person name="Mukherjee S."/>
            <person name="Lam C."/>
            <person name="Zhao S."/>
            <person name="McDermott P."/>
        </authorList>
    </citation>
    <scope>NUCLEOTIDE SEQUENCE [LARGE SCALE GENOMIC DNA]</scope>
    <source>
        <strain evidence="15 16">CVM N32045</strain>
    </source>
</reference>
<evidence type="ECO:0000313" key="3">
    <source>
        <dbReference type="EMBL" id="ECB2818639.1"/>
    </source>
</evidence>
<keyword evidence="1" id="KW-0812">Transmembrane</keyword>
<dbReference type="AlphaFoldDB" id="A0A0W5SGN5"/>
<evidence type="ECO:0000313" key="5">
    <source>
        <dbReference type="EMBL" id="ECS3000224.1"/>
    </source>
</evidence>
<dbReference type="EMBL" id="AAMOFR010000021">
    <property type="protein sequence ID" value="EDJ4180189.1"/>
    <property type="molecule type" value="Genomic_DNA"/>
</dbReference>
<protein>
    <submittedName>
        <fullName evidence="6">Uncharacterized protein</fullName>
    </submittedName>
</protein>
<feature type="transmembrane region" description="Helical" evidence="1">
    <location>
        <begin position="37"/>
        <end position="61"/>
    </location>
</feature>
<organism evidence="6">
    <name type="scientific">Salmonella typhimurium</name>
    <dbReference type="NCBI Taxonomy" id="90371"/>
    <lineage>
        <taxon>Bacteria</taxon>
        <taxon>Pseudomonadati</taxon>
        <taxon>Pseudomonadota</taxon>
        <taxon>Gammaproteobacteria</taxon>
        <taxon>Enterobacterales</taxon>
        <taxon>Enterobacteriaceae</taxon>
        <taxon>Salmonella</taxon>
    </lineage>
</organism>
<dbReference type="EMBL" id="AALGGH010000026">
    <property type="protein sequence ID" value="ECY9386304.1"/>
    <property type="molecule type" value="Genomic_DNA"/>
</dbReference>
<evidence type="ECO:0000256" key="1">
    <source>
        <dbReference type="SAM" id="Phobius"/>
    </source>
</evidence>
<evidence type="ECO:0000313" key="2">
    <source>
        <dbReference type="EMBL" id="EBZ8376219.1"/>
    </source>
</evidence>
<dbReference type="EMBL" id="AAJASC010000021">
    <property type="protein sequence ID" value="ECK1399174.1"/>
    <property type="molecule type" value="Genomic_DNA"/>
</dbReference>
<dbReference type="EMBL" id="AAKJHJ010000022">
    <property type="protein sequence ID" value="ECS3485133.1"/>
    <property type="molecule type" value="Genomic_DNA"/>
</dbReference>
<evidence type="ECO:0000313" key="16">
    <source>
        <dbReference type="Proteomes" id="UP000054461"/>
    </source>
</evidence>
<dbReference type="GeneID" id="39505488"/>
<evidence type="ECO:0000313" key="6">
    <source>
        <dbReference type="EMBL" id="ECS3485133.1"/>
    </source>
</evidence>
<evidence type="ECO:0000313" key="13">
    <source>
        <dbReference type="EMBL" id="EDH7471587.1"/>
    </source>
</evidence>
<dbReference type="RefSeq" id="WP_020833615.1">
    <property type="nucleotide sequence ID" value="NZ_JARPOM010000036.1"/>
</dbReference>
<dbReference type="EMBL" id="AAHXBO010000040">
    <property type="protein sequence ID" value="ECB2818639.1"/>
    <property type="molecule type" value="Genomic_DNA"/>
</dbReference>
<evidence type="ECO:0000313" key="7">
    <source>
        <dbReference type="EMBL" id="ECS3689323.1"/>
    </source>
</evidence>
<evidence type="ECO:0000313" key="11">
    <source>
        <dbReference type="EMBL" id="ECY9386304.1"/>
    </source>
</evidence>
<feature type="transmembrane region" description="Helical" evidence="1">
    <location>
        <begin position="93"/>
        <end position="113"/>
    </location>
</feature>
<evidence type="ECO:0000313" key="10">
    <source>
        <dbReference type="EMBL" id="ECX3062110.1"/>
    </source>
</evidence>
<dbReference type="EMBL" id="AAKSLO010000020">
    <property type="protein sequence ID" value="ECV5318076.1"/>
    <property type="molecule type" value="Genomic_DNA"/>
</dbReference>
<keyword evidence="1" id="KW-1133">Transmembrane helix</keyword>
<sequence length="262" mass="30185">MLAFLLLPVLTCGFFVCYYSLPHFYKLHRYEGQQLYLKSALLGVQCLFYALLIVALLNTFVPPTLFCVPVDLHSFVLTLVKGIVPSDSSANELTWLFLIAVTMHGIAFIRIWVTNWAMNQFQKKEGVDPKIKLMSDVLSDSPLDSELLYSYINDQSVLISLSNRKVYVGQVVSMGEPNESEGMDQEISILPHISGYRDKDNLTVNFTTQYENIDTKVEIKVTLRQELIESVSRFDFDVYQQFLERKKEFKEKPVRVPFSKRL</sequence>
<evidence type="ECO:0000313" key="9">
    <source>
        <dbReference type="EMBL" id="ECV5318076.1"/>
    </source>
</evidence>
<dbReference type="EMBL" id="AAHSKS010000056">
    <property type="protein sequence ID" value="EBZ8376219.1"/>
    <property type="molecule type" value="Genomic_DNA"/>
</dbReference>
<evidence type="ECO:0000313" key="15">
    <source>
        <dbReference type="EMBL" id="KTZ12239.1"/>
    </source>
</evidence>
<reference evidence="2" key="3">
    <citation type="submission" date="2018-11" db="EMBL/GenBank/DDBJ databases">
        <authorList>
            <consortium name="GenomeTrakr network: Whole genome sequencing for foodborne pathogen traceback"/>
        </authorList>
    </citation>
    <scope>NUCLEOTIDE SEQUENCE</scope>
    <source>
        <strain evidence="10">15MN00354</strain>
        <strain evidence="8">FSIS11812453</strain>
        <strain evidence="12">FSIS1700237</strain>
        <strain evidence="14">FSIS1702925</strain>
        <strain evidence="13">FSIS1710628</strain>
        <strain evidence="2">FSIS21822729</strain>
        <strain evidence="3">FSIS21923391</strain>
    </source>
</reference>
<dbReference type="EMBL" id="AAKYSK010000023">
    <property type="protein sequence ID" value="ECX3062110.1"/>
    <property type="molecule type" value="Genomic_DNA"/>
</dbReference>
<dbReference type="Proteomes" id="UP000054461">
    <property type="component" value="Unassembled WGS sequence"/>
</dbReference>
<dbReference type="EMBL" id="AAMEWS010000040">
    <property type="protein sequence ID" value="EDG6487250.1"/>
    <property type="molecule type" value="Genomic_DNA"/>
</dbReference>
<proteinExistence type="predicted"/>
<reference evidence="6" key="2">
    <citation type="submission" date="2018-07" db="EMBL/GenBank/DDBJ databases">
        <authorList>
            <consortium name="NARMS: The National Antimicrobial Resistance Monitoring System"/>
        </authorList>
    </citation>
    <scope>NUCLEOTIDE SEQUENCE</scope>
    <source>
        <strain evidence="4">CVM N18S0806</strain>
        <strain evidence="5">CVM N56971F</strain>
        <strain evidence="6">CVM N57720F</strain>
        <strain evidence="9">FSIS11811627</strain>
        <strain evidence="11">FSIS1504253</strain>
        <strain evidence="7">FSIS1606077</strain>
    </source>
</reference>
<accession>A0A0W5SGN5</accession>
<evidence type="ECO:0000313" key="4">
    <source>
        <dbReference type="EMBL" id="ECK1399174.1"/>
    </source>
</evidence>
<comment type="caution">
    <text evidence="6">The sequence shown here is derived from an EMBL/GenBank/DDBJ whole genome shotgun (WGS) entry which is preliminary data.</text>
</comment>
<dbReference type="EMBL" id="JYVU01000026">
    <property type="protein sequence ID" value="KTZ12239.1"/>
    <property type="molecule type" value="Genomic_DNA"/>
</dbReference>
<feature type="transmembrane region" description="Helical" evidence="1">
    <location>
        <begin position="6"/>
        <end position="25"/>
    </location>
</feature>
<name>A0A0W5SGN5_SALTM</name>
<dbReference type="EMBL" id="AAKJEM010000030">
    <property type="protein sequence ID" value="ECS3000224.1"/>
    <property type="molecule type" value="Genomic_DNA"/>
</dbReference>